<organism evidence="2 3">
    <name type="scientific">Lentinula lateritia</name>
    <dbReference type="NCBI Taxonomy" id="40482"/>
    <lineage>
        <taxon>Eukaryota</taxon>
        <taxon>Fungi</taxon>
        <taxon>Dikarya</taxon>
        <taxon>Basidiomycota</taxon>
        <taxon>Agaricomycotina</taxon>
        <taxon>Agaricomycetes</taxon>
        <taxon>Agaricomycetidae</taxon>
        <taxon>Agaricales</taxon>
        <taxon>Marasmiineae</taxon>
        <taxon>Omphalotaceae</taxon>
        <taxon>Lentinula</taxon>
    </lineage>
</organism>
<reference evidence="2" key="1">
    <citation type="submission" date="2022-08" db="EMBL/GenBank/DDBJ databases">
        <title>A Global Phylogenomic Analysis of the Shiitake Genus Lentinula.</title>
        <authorList>
            <consortium name="DOE Joint Genome Institute"/>
            <person name="Sierra-Patev S."/>
            <person name="Min B."/>
            <person name="Naranjo-Ortiz M."/>
            <person name="Looney B."/>
            <person name="Konkel Z."/>
            <person name="Slot J.C."/>
            <person name="Sakamoto Y."/>
            <person name="Steenwyk J.L."/>
            <person name="Rokas A."/>
            <person name="Carro J."/>
            <person name="Camarero S."/>
            <person name="Ferreira P."/>
            <person name="Molpeceres G."/>
            <person name="Ruiz-Duenas F.J."/>
            <person name="Serrano A."/>
            <person name="Henrissat B."/>
            <person name="Drula E."/>
            <person name="Hughes K.W."/>
            <person name="Mata J.L."/>
            <person name="Ishikawa N.K."/>
            <person name="Vargas-Isla R."/>
            <person name="Ushijima S."/>
            <person name="Smith C.A."/>
            <person name="Ahrendt S."/>
            <person name="Andreopoulos W."/>
            <person name="He G."/>
            <person name="Labutti K."/>
            <person name="Lipzen A."/>
            <person name="Ng V."/>
            <person name="Riley R."/>
            <person name="Sandor L."/>
            <person name="Barry K."/>
            <person name="Martinez A.T."/>
            <person name="Xiao Y."/>
            <person name="Gibbons J.G."/>
            <person name="Terashima K."/>
            <person name="Grigoriev I.V."/>
            <person name="Hibbett D.S."/>
        </authorList>
    </citation>
    <scope>NUCLEOTIDE SEQUENCE</scope>
    <source>
        <strain evidence="2">RHP3577 ss4</strain>
    </source>
</reference>
<dbReference type="EMBL" id="JANVFT010000057">
    <property type="protein sequence ID" value="KAJ4482735.1"/>
    <property type="molecule type" value="Genomic_DNA"/>
</dbReference>
<comment type="caution">
    <text evidence="2">The sequence shown here is derived from an EMBL/GenBank/DDBJ whole genome shotgun (WGS) entry which is preliminary data.</text>
</comment>
<accession>A0ABQ8V9T5</accession>
<evidence type="ECO:0000256" key="1">
    <source>
        <dbReference type="SAM" id="MobiDB-lite"/>
    </source>
</evidence>
<keyword evidence="3" id="KW-1185">Reference proteome</keyword>
<gene>
    <name evidence="2" type="ORF">C8R41DRAFT_469307</name>
</gene>
<name>A0ABQ8V9T5_9AGAR</name>
<feature type="region of interest" description="Disordered" evidence="1">
    <location>
        <begin position="55"/>
        <end position="81"/>
    </location>
</feature>
<sequence>MRIHCALREAAKAKTFIRFGSEKSRDLVRAVLEPHPLLGLRTQDIYHTIHERFPDKEEEDSFLPPDGSPANRILPPKPKHPIRSMSHLKCTVLPEMVGLGEIDRVFIKQGASRRDEPRLDRVAYRMGGVSWVPTDIKKPQEWRWRLNPNYEPKELPDPDIATVVKAQTPPRVAGLGRKAKFRVKEERSTSQKRTYGRTV</sequence>
<evidence type="ECO:0000313" key="2">
    <source>
        <dbReference type="EMBL" id="KAJ4482735.1"/>
    </source>
</evidence>
<dbReference type="Proteomes" id="UP001150217">
    <property type="component" value="Unassembled WGS sequence"/>
</dbReference>
<protein>
    <submittedName>
        <fullName evidence="2">Uncharacterized protein</fullName>
    </submittedName>
</protein>
<evidence type="ECO:0000313" key="3">
    <source>
        <dbReference type="Proteomes" id="UP001150217"/>
    </source>
</evidence>
<proteinExistence type="predicted"/>